<evidence type="ECO:0008006" key="4">
    <source>
        <dbReference type="Google" id="ProtNLM"/>
    </source>
</evidence>
<keyword evidence="1" id="KW-0732">Signal</keyword>
<feature type="chain" id="PRO_5038985194" description="DUF4359 domain-containing protein" evidence="1">
    <location>
        <begin position="25"/>
        <end position="109"/>
    </location>
</feature>
<protein>
    <recommendedName>
        <fullName evidence="4">DUF4359 domain-containing protein</fullName>
    </recommendedName>
</protein>
<dbReference type="EMBL" id="DVKT01000065">
    <property type="protein sequence ID" value="HIT40102.1"/>
    <property type="molecule type" value="Genomic_DNA"/>
</dbReference>
<sequence>MKKWIALLIGIACLSTLIITCPSAENHREAIKTVCNESLQESDNLLVSMLGSYLLDTIAQEMISTHNYFIFSTGSIGYDDESHLASIGILGHVFVLFDKNDLNNIIDQL</sequence>
<gene>
    <name evidence="2" type="ORF">IAD06_08740</name>
</gene>
<feature type="signal peptide" evidence="1">
    <location>
        <begin position="1"/>
        <end position="24"/>
    </location>
</feature>
<dbReference type="AlphaFoldDB" id="A0A9D1GGI1"/>
<organism evidence="2 3">
    <name type="scientific">Candidatus Caccoplasma intestinavium</name>
    <dbReference type="NCBI Taxonomy" id="2840716"/>
    <lineage>
        <taxon>Bacteria</taxon>
        <taxon>Pseudomonadati</taxon>
        <taxon>Bacteroidota</taxon>
        <taxon>Bacteroidia</taxon>
        <taxon>Bacteroidales</taxon>
        <taxon>Bacteroidaceae</taxon>
        <taxon>Bacteroidaceae incertae sedis</taxon>
        <taxon>Candidatus Caccoplasma</taxon>
    </lineage>
</organism>
<accession>A0A9D1GGI1</accession>
<name>A0A9D1GGI1_9BACT</name>
<comment type="caution">
    <text evidence="2">The sequence shown here is derived from an EMBL/GenBank/DDBJ whole genome shotgun (WGS) entry which is preliminary data.</text>
</comment>
<reference evidence="2" key="1">
    <citation type="submission" date="2020-10" db="EMBL/GenBank/DDBJ databases">
        <authorList>
            <person name="Gilroy R."/>
        </authorList>
    </citation>
    <scope>NUCLEOTIDE SEQUENCE</scope>
    <source>
        <strain evidence="2">21143</strain>
    </source>
</reference>
<dbReference type="Proteomes" id="UP000886722">
    <property type="component" value="Unassembled WGS sequence"/>
</dbReference>
<evidence type="ECO:0000313" key="2">
    <source>
        <dbReference type="EMBL" id="HIT40102.1"/>
    </source>
</evidence>
<proteinExistence type="predicted"/>
<evidence type="ECO:0000256" key="1">
    <source>
        <dbReference type="SAM" id="SignalP"/>
    </source>
</evidence>
<reference evidence="2" key="2">
    <citation type="journal article" date="2021" name="PeerJ">
        <title>Extensive microbial diversity within the chicken gut microbiome revealed by metagenomics and culture.</title>
        <authorList>
            <person name="Gilroy R."/>
            <person name="Ravi A."/>
            <person name="Getino M."/>
            <person name="Pursley I."/>
            <person name="Horton D.L."/>
            <person name="Alikhan N.F."/>
            <person name="Baker D."/>
            <person name="Gharbi K."/>
            <person name="Hall N."/>
            <person name="Watson M."/>
            <person name="Adriaenssens E.M."/>
            <person name="Foster-Nyarko E."/>
            <person name="Jarju S."/>
            <person name="Secka A."/>
            <person name="Antonio M."/>
            <person name="Oren A."/>
            <person name="Chaudhuri R.R."/>
            <person name="La Ragione R."/>
            <person name="Hildebrand F."/>
            <person name="Pallen M.J."/>
        </authorList>
    </citation>
    <scope>NUCLEOTIDE SEQUENCE</scope>
    <source>
        <strain evidence="2">21143</strain>
    </source>
</reference>
<evidence type="ECO:0000313" key="3">
    <source>
        <dbReference type="Proteomes" id="UP000886722"/>
    </source>
</evidence>